<dbReference type="Gene3D" id="2.130.10.10">
    <property type="entry name" value="YVTN repeat-like/Quinoprotein amine dehydrogenase"/>
    <property type="match status" value="1"/>
</dbReference>
<gene>
    <name evidence="2" type="ORF">QCA50_014630</name>
</gene>
<dbReference type="InterPro" id="IPR050358">
    <property type="entry name" value="RSE1/DDB1/CFT1"/>
</dbReference>
<accession>A0AAW0FM24</accession>
<dbReference type="Pfam" id="PF03178">
    <property type="entry name" value="CPSF_A"/>
    <property type="match status" value="1"/>
</dbReference>
<feature type="domain" description="RSE1/DDB1/CPSF1 C-terminal" evidence="1">
    <location>
        <begin position="106"/>
        <end position="369"/>
    </location>
</feature>
<proteinExistence type="predicted"/>
<keyword evidence="3" id="KW-1185">Reference proteome</keyword>
<sequence length="405" mass="43715">MAWTKCKFVRSHLVMKIHVGSLIIDNSMSSVSRADTLLQIELETQNYAVTHSTYSMVAHSNVSANSSATKTKRSAQCALSTNWIHQIHYSVFGNLLSASARSSMSQGNENPPSGRIIIFKEPASQSEVNRLSVLTSIKTDGCVWALDVVNDMIIAAVVLYSLTGASSGASLTKACEWNHNYAVISLVAHGHTITIGDAISSVSVLEVVGTKIKSIAQDYGPLWPVAVEALPGNGVIGGNADGNLFTFALEQVGQRALLSQKGRYHLGEMVTKVLPGGIVGSEAQDTSVFKPEHIFFTSSGRICQTLQISDRKLSLALTSLQGNMAKKLLGPGGISHTKWRTPTTRQGRSDADIDGAQGFLDGDFIEQWLTQPNMQAFLKGDNEAERVSIGQSEMRDLLEKLQSLH</sequence>
<dbReference type="EMBL" id="JASBNA010000036">
    <property type="protein sequence ID" value="KAK7682425.1"/>
    <property type="molecule type" value="Genomic_DNA"/>
</dbReference>
<protein>
    <recommendedName>
        <fullName evidence="1">RSE1/DDB1/CPSF1 C-terminal domain-containing protein</fullName>
    </recommendedName>
</protein>
<name>A0AAW0FM24_9APHY</name>
<comment type="caution">
    <text evidence="2">The sequence shown here is derived from an EMBL/GenBank/DDBJ whole genome shotgun (WGS) entry which is preliminary data.</text>
</comment>
<dbReference type="Gene3D" id="1.10.150.910">
    <property type="match status" value="1"/>
</dbReference>
<dbReference type="Proteomes" id="UP001385951">
    <property type="component" value="Unassembled WGS sequence"/>
</dbReference>
<dbReference type="InterPro" id="IPR015943">
    <property type="entry name" value="WD40/YVTN_repeat-like_dom_sf"/>
</dbReference>
<dbReference type="GO" id="GO:0005634">
    <property type="term" value="C:nucleus"/>
    <property type="evidence" value="ECO:0007669"/>
    <property type="project" value="InterPro"/>
</dbReference>
<reference evidence="2 3" key="1">
    <citation type="submission" date="2022-09" db="EMBL/GenBank/DDBJ databases">
        <authorList>
            <person name="Palmer J.M."/>
        </authorList>
    </citation>
    <scope>NUCLEOTIDE SEQUENCE [LARGE SCALE GENOMIC DNA]</scope>
    <source>
        <strain evidence="2 3">DSM 7382</strain>
    </source>
</reference>
<evidence type="ECO:0000313" key="3">
    <source>
        <dbReference type="Proteomes" id="UP001385951"/>
    </source>
</evidence>
<dbReference type="InterPro" id="IPR004871">
    <property type="entry name" value="RSE1/DDB1/CPSF1_C"/>
</dbReference>
<dbReference type="AlphaFoldDB" id="A0AAW0FM24"/>
<dbReference type="PANTHER" id="PTHR10644">
    <property type="entry name" value="DNA REPAIR/RNA PROCESSING CPSF FAMILY"/>
    <property type="match status" value="1"/>
</dbReference>
<evidence type="ECO:0000313" key="2">
    <source>
        <dbReference type="EMBL" id="KAK7682425.1"/>
    </source>
</evidence>
<organism evidence="2 3">
    <name type="scientific">Cerrena zonata</name>
    <dbReference type="NCBI Taxonomy" id="2478898"/>
    <lineage>
        <taxon>Eukaryota</taxon>
        <taxon>Fungi</taxon>
        <taxon>Dikarya</taxon>
        <taxon>Basidiomycota</taxon>
        <taxon>Agaricomycotina</taxon>
        <taxon>Agaricomycetes</taxon>
        <taxon>Polyporales</taxon>
        <taxon>Cerrenaceae</taxon>
        <taxon>Cerrena</taxon>
    </lineage>
</organism>
<evidence type="ECO:0000259" key="1">
    <source>
        <dbReference type="Pfam" id="PF03178"/>
    </source>
</evidence>
<dbReference type="GO" id="GO:0003676">
    <property type="term" value="F:nucleic acid binding"/>
    <property type="evidence" value="ECO:0007669"/>
    <property type="project" value="InterPro"/>
</dbReference>